<accession>A0A8H9LC79</accession>
<proteinExistence type="predicted"/>
<reference evidence="2" key="2">
    <citation type="submission" date="2020-09" db="EMBL/GenBank/DDBJ databases">
        <authorList>
            <person name="Sun Q."/>
            <person name="Zhou Y."/>
        </authorList>
    </citation>
    <scope>NUCLEOTIDE SEQUENCE</scope>
    <source>
        <strain evidence="2">CGMCC 4.7138</strain>
    </source>
</reference>
<feature type="region of interest" description="Disordered" evidence="1">
    <location>
        <begin position="111"/>
        <end position="385"/>
    </location>
</feature>
<sequence length="385" mass="37762">MTDTSGGGNPFAGLANTMNTGGAVDPRLTDPEFKMDYPEVTKFGNDVAGRGQVLADTSDRIKKIHLPMLTFGVIGGSLNGVHSQVRNTTADAVAKGKEVLESWKAAVDQAVKNAKEAEKQSSGDTGKGGQHGLPGGPKVPGFDPKKLGLGGDGLPKTGPGSGLGNDLTLPKDKLGTDIDDSLSHPDLPDGSTLPGPGGNGDGLPGPGDVNGDGLGGSGLDDPNGGGLGQDGLGRTGLDGLGQNNVNPLETPKLPGDTALSSYTPNPLSLPTPPPVPDLGTTGYGPGDHSVNRPGSGGYGSGAYGSGGNGSGAYGSGGGPGAAGRAGGGGGAGGIPAMPYAPMGAGAGSGDQDKERERGAAVPEDESTWFGDEDVAPAVLGMQEDV</sequence>
<feature type="compositionally biased region" description="Gly residues" evidence="1">
    <location>
        <begin position="195"/>
        <end position="239"/>
    </location>
</feature>
<reference evidence="2" key="1">
    <citation type="journal article" date="2014" name="Int. J. Syst. Evol. Microbiol.">
        <title>Complete genome sequence of Corynebacterium casei LMG S-19264T (=DSM 44701T), isolated from a smear-ripened cheese.</title>
        <authorList>
            <consortium name="US DOE Joint Genome Institute (JGI-PGF)"/>
            <person name="Walter F."/>
            <person name="Albersmeier A."/>
            <person name="Kalinowski J."/>
            <person name="Ruckert C."/>
        </authorList>
    </citation>
    <scope>NUCLEOTIDE SEQUENCE</scope>
    <source>
        <strain evidence="2">CGMCC 4.7138</strain>
    </source>
</reference>
<dbReference type="Proteomes" id="UP000653480">
    <property type="component" value="Unassembled WGS sequence"/>
</dbReference>
<protein>
    <submittedName>
        <fullName evidence="2">Uncharacterized protein</fullName>
    </submittedName>
</protein>
<feature type="compositionally biased region" description="Pro residues" evidence="1">
    <location>
        <begin position="267"/>
        <end position="276"/>
    </location>
</feature>
<feature type="compositionally biased region" description="Acidic residues" evidence="1">
    <location>
        <begin position="362"/>
        <end position="374"/>
    </location>
</feature>
<feature type="compositionally biased region" description="Low complexity" evidence="1">
    <location>
        <begin position="334"/>
        <end position="343"/>
    </location>
</feature>
<gene>
    <name evidence="2" type="ORF">GCM10011574_15420</name>
</gene>
<dbReference type="AlphaFoldDB" id="A0A8H9LC79"/>
<evidence type="ECO:0000313" key="3">
    <source>
        <dbReference type="Proteomes" id="UP000653480"/>
    </source>
</evidence>
<evidence type="ECO:0000256" key="1">
    <source>
        <dbReference type="SAM" id="MobiDB-lite"/>
    </source>
</evidence>
<feature type="compositionally biased region" description="Gly residues" evidence="1">
    <location>
        <begin position="125"/>
        <end position="135"/>
    </location>
</feature>
<organism evidence="2 3">
    <name type="scientific">Microbispora bryophytorum</name>
    <dbReference type="NCBI Taxonomy" id="1460882"/>
    <lineage>
        <taxon>Bacteria</taxon>
        <taxon>Bacillati</taxon>
        <taxon>Actinomycetota</taxon>
        <taxon>Actinomycetes</taxon>
        <taxon>Streptosporangiales</taxon>
        <taxon>Streptosporangiaceae</taxon>
        <taxon>Microbispora</taxon>
    </lineage>
</organism>
<dbReference type="RefSeq" id="WP_142569320.1">
    <property type="nucleotide sequence ID" value="NZ_BMMN01000002.1"/>
</dbReference>
<dbReference type="OrthoDB" id="3534520at2"/>
<keyword evidence="3" id="KW-1185">Reference proteome</keyword>
<feature type="compositionally biased region" description="Gly residues" evidence="1">
    <location>
        <begin position="148"/>
        <end position="163"/>
    </location>
</feature>
<feature type="compositionally biased region" description="Basic and acidic residues" evidence="1">
    <location>
        <begin position="169"/>
        <end position="187"/>
    </location>
</feature>
<dbReference type="EMBL" id="BMMN01000002">
    <property type="protein sequence ID" value="GGO04465.1"/>
    <property type="molecule type" value="Genomic_DNA"/>
</dbReference>
<comment type="caution">
    <text evidence="2">The sequence shown here is derived from an EMBL/GenBank/DDBJ whole genome shotgun (WGS) entry which is preliminary data.</text>
</comment>
<name>A0A8H9LC79_9ACTN</name>
<feature type="compositionally biased region" description="Gly residues" evidence="1">
    <location>
        <begin position="294"/>
        <end position="333"/>
    </location>
</feature>
<evidence type="ECO:0000313" key="2">
    <source>
        <dbReference type="EMBL" id="GGO04465.1"/>
    </source>
</evidence>